<dbReference type="InterPro" id="IPR045943">
    <property type="entry name" value="DUF6363"/>
</dbReference>
<comment type="caution">
    <text evidence="2">The sequence shown here is derived from an EMBL/GenBank/DDBJ whole genome shotgun (WGS) entry which is preliminary data.</text>
</comment>
<reference evidence="2" key="1">
    <citation type="submission" date="2019-07" db="EMBL/GenBank/DDBJ databases">
        <title>Biological characteristics of mucoid Acinetobacter baumannii from a general hospital in China.</title>
        <authorList>
            <person name="Hua X."/>
            <person name="Yu Y."/>
        </authorList>
    </citation>
    <scope>NUCLEOTIDE SEQUENCE [LARGE SCALE GENOMIC DNA]</scope>
    <source>
        <strain evidence="2">N41</strain>
    </source>
</reference>
<dbReference type="Pfam" id="PF19890">
    <property type="entry name" value="DUF6363"/>
    <property type="match status" value="1"/>
</dbReference>
<feature type="non-terminal residue" evidence="2">
    <location>
        <position position="1"/>
    </location>
</feature>
<proteinExistence type="predicted"/>
<sequence>PVQEAARRGAQTIVVIRTVPSQMFYTPQWFKRMERWLGESSLQPLVNLVHHHETTYRAIQQFIEKPPGKLRIFEIYPQRPLRSMALGSRLPALLEDYKTGRQCGRYFLATVGK</sequence>
<dbReference type="AlphaFoldDB" id="A0ABD5DGF2"/>
<dbReference type="EMBL" id="VMBB01000425">
    <property type="protein sequence ID" value="MDR8263151.1"/>
    <property type="molecule type" value="Genomic_DNA"/>
</dbReference>
<gene>
    <name evidence="2" type="ORF">FPK87_22295</name>
</gene>
<feature type="non-terminal residue" evidence="2">
    <location>
        <position position="113"/>
    </location>
</feature>
<accession>A0ABD5DGF2</accession>
<organism evidence="2">
    <name type="scientific">Acinetobacter baumannii</name>
    <dbReference type="NCBI Taxonomy" id="470"/>
    <lineage>
        <taxon>Bacteria</taxon>
        <taxon>Pseudomonadati</taxon>
        <taxon>Pseudomonadota</taxon>
        <taxon>Gammaproteobacteria</taxon>
        <taxon>Moraxellales</taxon>
        <taxon>Moraxellaceae</taxon>
        <taxon>Acinetobacter</taxon>
        <taxon>Acinetobacter calcoaceticus/baumannii complex</taxon>
    </lineage>
</organism>
<protein>
    <submittedName>
        <fullName evidence="2">Patatin family protein</fullName>
    </submittedName>
</protein>
<feature type="domain" description="DUF6363" evidence="1">
    <location>
        <begin position="43"/>
        <end position="112"/>
    </location>
</feature>
<evidence type="ECO:0000259" key="1">
    <source>
        <dbReference type="Pfam" id="PF19890"/>
    </source>
</evidence>
<evidence type="ECO:0000313" key="2">
    <source>
        <dbReference type="EMBL" id="MDR8263151.1"/>
    </source>
</evidence>
<name>A0ABD5DGF2_ACIBA</name>